<feature type="transmembrane region" description="Helical" evidence="17">
    <location>
        <begin position="241"/>
        <end position="260"/>
    </location>
</feature>
<dbReference type="CDD" id="cd00051">
    <property type="entry name" value="EFh"/>
    <property type="match status" value="1"/>
</dbReference>
<evidence type="ECO:0000256" key="3">
    <source>
        <dbReference type="ARBA" id="ARBA00022448"/>
    </source>
</evidence>
<evidence type="ECO:0000256" key="17">
    <source>
        <dbReference type="SAM" id="Phobius"/>
    </source>
</evidence>
<keyword evidence="14" id="KW-0406">Ion transport</keyword>
<evidence type="ECO:0000313" key="21">
    <source>
        <dbReference type="Proteomes" id="UP001324115"/>
    </source>
</evidence>
<dbReference type="GO" id="GO:0006874">
    <property type="term" value="P:intracellular calcium ion homeostasis"/>
    <property type="evidence" value="ECO:0007669"/>
    <property type="project" value="TreeGrafter"/>
</dbReference>
<keyword evidence="15 17" id="KW-0472">Membrane</keyword>
<comment type="similarity">
    <text evidence="2">Belongs to the Ca(2+):cation antiporter (CaCA) (TC 2.A.19) family.</text>
</comment>
<keyword evidence="18" id="KW-0732">Signal</keyword>
<keyword evidence="16" id="KW-0739">Sodium transport</keyword>
<dbReference type="GO" id="GO:0005774">
    <property type="term" value="C:vacuolar membrane"/>
    <property type="evidence" value="ECO:0007669"/>
    <property type="project" value="UniProtKB-ARBA"/>
</dbReference>
<evidence type="ECO:0000256" key="8">
    <source>
        <dbReference type="ARBA" id="ARBA00022723"/>
    </source>
</evidence>
<sequence length="584" mass="64141">MSSLQLSVSRLSSFSLFLLILCVPTYGRFLTQYHPLSSDLISDGVHDRDSGWGSYRVLNRLSGESSTSTCDQTYGFLPCTTSLMGNLFLMVVYGYLMYLAAKSLSDGSEHLLEILGPGFVGGLVLPILGALPEALLVLVSGISGTTETAQSKVSVGVGMVAGSTVILLTIIWGSCVVVGKCDLVDSFAQDTKDTKGCSLTESGISTDVWTKYAAWIMVISVIPLLVVQIPQILNLTSGRHFAVLIGLIVSLLLLVSYILYQVLQPSIQTRKIAYVKYMLVILELLKKLAPGMQLMENGEPNKDIIGKLFSEVDKDSDGHISYSELEALIGGIHFQEIEVNHDDAINKLMDDFDTSRNSQIENVEFVNGICRWLCKINQTVDRDPEPYSFNKIFDYFHQKAKDEHAQLDVRDPRDKVVEGVKNSKWTSINKAVLLLLLGTIIAVAFADPLVDAVENFSDATSIPAFFISFIVLPLATSSRDAVSAITFASRAKRAAASFTFSELYGAVTMHNVLNLPVFLALVYFRGLAWDFSSEVLAILIVSIVIGALASFRTHLPLWTSILAFLLYPFSLALVYVLHYVFGWS</sequence>
<evidence type="ECO:0000256" key="11">
    <source>
        <dbReference type="ARBA" id="ARBA00022989"/>
    </source>
</evidence>
<feature type="transmembrane region" description="Helical" evidence="17">
    <location>
        <begin position="431"/>
        <end position="450"/>
    </location>
</feature>
<feature type="signal peptide" evidence="18">
    <location>
        <begin position="1"/>
        <end position="27"/>
    </location>
</feature>
<proteinExistence type="inferred from homology"/>
<dbReference type="GO" id="GO:0006814">
    <property type="term" value="P:sodium ion transport"/>
    <property type="evidence" value="ECO:0007669"/>
    <property type="project" value="UniProtKB-KW"/>
</dbReference>
<keyword evidence="21" id="KW-1185">Reference proteome</keyword>
<dbReference type="Proteomes" id="UP001324115">
    <property type="component" value="Unassembled WGS sequence"/>
</dbReference>
<protein>
    <recommendedName>
        <fullName evidence="19">EF-hand domain-containing protein</fullName>
    </recommendedName>
</protein>
<keyword evidence="9" id="KW-0677">Repeat</keyword>
<keyword evidence="3" id="KW-0813">Transport</keyword>
<dbReference type="GO" id="GO:0005509">
    <property type="term" value="F:calcium ion binding"/>
    <property type="evidence" value="ECO:0007669"/>
    <property type="project" value="InterPro"/>
</dbReference>
<dbReference type="InterPro" id="IPR004713">
    <property type="entry name" value="CaH_exchang"/>
</dbReference>
<feature type="transmembrane region" description="Helical" evidence="17">
    <location>
        <begin position="155"/>
        <end position="179"/>
    </location>
</feature>
<keyword evidence="13" id="KW-0915">Sodium</keyword>
<evidence type="ECO:0000256" key="15">
    <source>
        <dbReference type="ARBA" id="ARBA00023136"/>
    </source>
</evidence>
<evidence type="ECO:0000256" key="6">
    <source>
        <dbReference type="ARBA" id="ARBA00022568"/>
    </source>
</evidence>
<feature type="domain" description="EF-hand" evidence="19">
    <location>
        <begin position="300"/>
        <end position="335"/>
    </location>
</feature>
<evidence type="ECO:0000256" key="18">
    <source>
        <dbReference type="SAM" id="SignalP"/>
    </source>
</evidence>
<evidence type="ECO:0000256" key="13">
    <source>
        <dbReference type="ARBA" id="ARBA00023053"/>
    </source>
</evidence>
<feature type="transmembrane region" description="Helical" evidence="17">
    <location>
        <begin position="122"/>
        <end position="143"/>
    </location>
</feature>
<keyword evidence="5" id="KW-1003">Cell membrane</keyword>
<dbReference type="InterPro" id="IPR018247">
    <property type="entry name" value="EF_Hand_1_Ca_BS"/>
</dbReference>
<name>A0AAN7ENZ7_QUERU</name>
<dbReference type="Pfam" id="PF01699">
    <property type="entry name" value="Na_Ca_ex"/>
    <property type="match status" value="2"/>
</dbReference>
<dbReference type="Gene3D" id="1.10.238.10">
    <property type="entry name" value="EF-hand"/>
    <property type="match status" value="1"/>
</dbReference>
<dbReference type="PANTHER" id="PTHR31503">
    <property type="entry name" value="VACUOLAR CALCIUM ION TRANSPORTER"/>
    <property type="match status" value="1"/>
</dbReference>
<keyword evidence="11 17" id="KW-1133">Transmembrane helix</keyword>
<dbReference type="Gene3D" id="1.20.1420.30">
    <property type="entry name" value="NCX, central ion-binding region"/>
    <property type="match status" value="1"/>
</dbReference>
<evidence type="ECO:0000256" key="9">
    <source>
        <dbReference type="ARBA" id="ARBA00022737"/>
    </source>
</evidence>
<evidence type="ECO:0000256" key="4">
    <source>
        <dbReference type="ARBA" id="ARBA00022449"/>
    </source>
</evidence>
<dbReference type="SMART" id="SM00054">
    <property type="entry name" value="EFh"/>
    <property type="match status" value="2"/>
</dbReference>
<keyword evidence="4" id="KW-0050">Antiport</keyword>
<dbReference type="SUPFAM" id="SSF47473">
    <property type="entry name" value="EF-hand"/>
    <property type="match status" value="1"/>
</dbReference>
<keyword evidence="6" id="KW-0109">Calcium transport</keyword>
<dbReference type="InterPro" id="IPR011992">
    <property type="entry name" value="EF-hand-dom_pair"/>
</dbReference>
<dbReference type="InterPro" id="IPR044880">
    <property type="entry name" value="NCX_ion-bd_dom_sf"/>
</dbReference>
<evidence type="ECO:0000256" key="10">
    <source>
        <dbReference type="ARBA" id="ARBA00022837"/>
    </source>
</evidence>
<evidence type="ECO:0000313" key="20">
    <source>
        <dbReference type="EMBL" id="KAK4576613.1"/>
    </source>
</evidence>
<evidence type="ECO:0000256" key="16">
    <source>
        <dbReference type="ARBA" id="ARBA00023201"/>
    </source>
</evidence>
<evidence type="ECO:0000259" key="19">
    <source>
        <dbReference type="PROSITE" id="PS50222"/>
    </source>
</evidence>
<dbReference type="InterPro" id="IPR002048">
    <property type="entry name" value="EF_hand_dom"/>
</dbReference>
<dbReference type="PANTHER" id="PTHR31503:SF36">
    <property type="entry name" value="SODIUM_CALCIUM EXCHANGER MEMBRANE REGION DOMAIN-CONTAINING PROTEIN"/>
    <property type="match status" value="1"/>
</dbReference>
<dbReference type="PROSITE" id="PS50222">
    <property type="entry name" value="EF_HAND_2"/>
    <property type="match status" value="1"/>
</dbReference>
<dbReference type="GO" id="GO:0015369">
    <property type="term" value="F:calcium:proton antiporter activity"/>
    <property type="evidence" value="ECO:0007669"/>
    <property type="project" value="TreeGrafter"/>
</dbReference>
<dbReference type="EMBL" id="JAXUIC010000008">
    <property type="protein sequence ID" value="KAK4576613.1"/>
    <property type="molecule type" value="Genomic_DNA"/>
</dbReference>
<reference evidence="20 21" key="1">
    <citation type="journal article" date="2023" name="G3 (Bethesda)">
        <title>A haplotype-resolved chromosome-scale genome for Quercus rubra L. provides insights into the genetics of adaptive traits for red oak species.</title>
        <authorList>
            <person name="Kapoor B."/>
            <person name="Jenkins J."/>
            <person name="Schmutz J."/>
            <person name="Zhebentyayeva T."/>
            <person name="Kuelheim C."/>
            <person name="Coggeshall M."/>
            <person name="Heim C."/>
            <person name="Lasky J.R."/>
            <person name="Leites L."/>
            <person name="Islam-Faridi N."/>
            <person name="Romero-Severson J."/>
            <person name="DeLeo V.L."/>
            <person name="Lucas S.M."/>
            <person name="Lazic D."/>
            <person name="Gailing O."/>
            <person name="Carlson J."/>
            <person name="Staton M."/>
        </authorList>
    </citation>
    <scope>NUCLEOTIDE SEQUENCE [LARGE SCALE GENOMIC DNA]</scope>
    <source>
        <strain evidence="20">Pseudo-F2</strain>
    </source>
</reference>
<evidence type="ECO:0000256" key="1">
    <source>
        <dbReference type="ARBA" id="ARBA00004651"/>
    </source>
</evidence>
<dbReference type="FunFam" id="1.20.1420.30:FF:000019">
    <property type="entry name" value="Sodium/calcium exchanger NCL2"/>
    <property type="match status" value="1"/>
</dbReference>
<feature type="transmembrane region" description="Helical" evidence="17">
    <location>
        <begin position="83"/>
        <end position="101"/>
    </location>
</feature>
<feature type="chain" id="PRO_5042871537" description="EF-hand domain-containing protein" evidence="18">
    <location>
        <begin position="28"/>
        <end position="584"/>
    </location>
</feature>
<dbReference type="InterPro" id="IPR004837">
    <property type="entry name" value="NaCa_Exmemb"/>
</dbReference>
<keyword evidence="12" id="KW-0346">Stress response</keyword>
<accession>A0AAN7ENZ7</accession>
<evidence type="ECO:0000256" key="7">
    <source>
        <dbReference type="ARBA" id="ARBA00022692"/>
    </source>
</evidence>
<feature type="transmembrane region" description="Helical" evidence="17">
    <location>
        <begin position="531"/>
        <end position="549"/>
    </location>
</feature>
<evidence type="ECO:0000256" key="5">
    <source>
        <dbReference type="ARBA" id="ARBA00022475"/>
    </source>
</evidence>
<comment type="caution">
    <text evidence="20">The sequence shown here is derived from an EMBL/GenBank/DDBJ whole genome shotgun (WGS) entry which is preliminary data.</text>
</comment>
<feature type="transmembrane region" description="Helical" evidence="17">
    <location>
        <begin position="503"/>
        <end position="525"/>
    </location>
</feature>
<feature type="transmembrane region" description="Helical" evidence="17">
    <location>
        <begin position="212"/>
        <end position="229"/>
    </location>
</feature>
<evidence type="ECO:0000256" key="12">
    <source>
        <dbReference type="ARBA" id="ARBA00023016"/>
    </source>
</evidence>
<comment type="subcellular location">
    <subcellularLocation>
        <location evidence="1">Cell membrane</location>
        <topology evidence="1">Multi-pass membrane protein</topology>
    </subcellularLocation>
</comment>
<evidence type="ECO:0000256" key="2">
    <source>
        <dbReference type="ARBA" id="ARBA00008170"/>
    </source>
</evidence>
<dbReference type="GO" id="GO:0005886">
    <property type="term" value="C:plasma membrane"/>
    <property type="evidence" value="ECO:0007669"/>
    <property type="project" value="UniProtKB-SubCell"/>
</dbReference>
<evidence type="ECO:0000256" key="14">
    <source>
        <dbReference type="ARBA" id="ARBA00023065"/>
    </source>
</evidence>
<feature type="transmembrane region" description="Helical" evidence="17">
    <location>
        <begin position="561"/>
        <end position="581"/>
    </location>
</feature>
<gene>
    <name evidence="20" type="ORF">RGQ29_027241</name>
</gene>
<feature type="transmembrane region" description="Helical" evidence="17">
    <location>
        <begin position="462"/>
        <end position="482"/>
    </location>
</feature>
<keyword evidence="10" id="KW-0106">Calcium</keyword>
<organism evidence="20 21">
    <name type="scientific">Quercus rubra</name>
    <name type="common">Northern red oak</name>
    <name type="synonym">Quercus borealis</name>
    <dbReference type="NCBI Taxonomy" id="3512"/>
    <lineage>
        <taxon>Eukaryota</taxon>
        <taxon>Viridiplantae</taxon>
        <taxon>Streptophyta</taxon>
        <taxon>Embryophyta</taxon>
        <taxon>Tracheophyta</taxon>
        <taxon>Spermatophyta</taxon>
        <taxon>Magnoliopsida</taxon>
        <taxon>eudicotyledons</taxon>
        <taxon>Gunneridae</taxon>
        <taxon>Pentapetalae</taxon>
        <taxon>rosids</taxon>
        <taxon>fabids</taxon>
        <taxon>Fagales</taxon>
        <taxon>Fagaceae</taxon>
        <taxon>Quercus</taxon>
    </lineage>
</organism>
<keyword evidence="7 17" id="KW-0812">Transmembrane</keyword>
<dbReference type="PROSITE" id="PS00018">
    <property type="entry name" value="EF_HAND_1"/>
    <property type="match status" value="1"/>
</dbReference>
<dbReference type="AlphaFoldDB" id="A0AAN7ENZ7"/>
<dbReference type="Pfam" id="PF13499">
    <property type="entry name" value="EF-hand_7"/>
    <property type="match status" value="1"/>
</dbReference>
<keyword evidence="8" id="KW-0479">Metal-binding</keyword>